<keyword evidence="2" id="KW-1185">Reference proteome</keyword>
<evidence type="ECO:0000313" key="1">
    <source>
        <dbReference type="EMBL" id="SON52467.1"/>
    </source>
</evidence>
<name>A0A2N8ZKQ2_9VIBR</name>
<evidence type="ECO:0000313" key="2">
    <source>
        <dbReference type="Proteomes" id="UP000235828"/>
    </source>
</evidence>
<gene>
    <name evidence="1" type="ORF">VTAP4600_B0856</name>
</gene>
<dbReference type="KEGG" id="vta:B0856"/>
<dbReference type="EMBL" id="LT960612">
    <property type="protein sequence ID" value="SON52467.1"/>
    <property type="molecule type" value="Genomic_DNA"/>
</dbReference>
<sequence>MSNEVRQSRLKGFIEGTQFIMGVHYRKSVKVFDLSCKCRFNVVILSYP</sequence>
<dbReference type="Proteomes" id="UP000235828">
    <property type="component" value="Chromosome B"/>
</dbReference>
<organism evidence="1 2">
    <name type="scientific">Vibrio tapetis subsp. tapetis</name>
    <dbReference type="NCBI Taxonomy" id="1671868"/>
    <lineage>
        <taxon>Bacteria</taxon>
        <taxon>Pseudomonadati</taxon>
        <taxon>Pseudomonadota</taxon>
        <taxon>Gammaproteobacteria</taxon>
        <taxon>Vibrionales</taxon>
        <taxon>Vibrionaceae</taxon>
        <taxon>Vibrio</taxon>
    </lineage>
</organism>
<protein>
    <submittedName>
        <fullName evidence="1">Uncharacterized protein</fullName>
    </submittedName>
</protein>
<proteinExistence type="predicted"/>
<accession>A0A2N8ZKQ2</accession>
<reference evidence="1 2" key="1">
    <citation type="submission" date="2017-10" db="EMBL/GenBank/DDBJ databases">
        <authorList>
            <person name="Banno H."/>
            <person name="Chua N.-H."/>
        </authorList>
    </citation>
    <scope>NUCLEOTIDE SEQUENCE [LARGE SCALE GENOMIC DNA]</scope>
    <source>
        <strain evidence="1">Vibrio tapetis CECT4600</strain>
    </source>
</reference>
<dbReference type="AlphaFoldDB" id="A0A2N8ZKQ2"/>